<keyword evidence="4 7" id="KW-0472">Membrane</keyword>
<feature type="transmembrane region" description="Helical" evidence="7">
    <location>
        <begin position="25"/>
        <end position="48"/>
    </location>
</feature>
<dbReference type="STRING" id="86259.A0A4Z1P1X7"/>
<reference evidence="9 10" key="1">
    <citation type="submission" date="2019-04" db="EMBL/GenBank/DDBJ databases">
        <title>High contiguity whole genome sequence and gene annotation resource for two Venturia nashicola isolates.</title>
        <authorList>
            <person name="Prokchorchik M."/>
            <person name="Won K."/>
            <person name="Lee Y."/>
            <person name="Choi E.D."/>
            <person name="Segonzac C."/>
            <person name="Sohn K.H."/>
        </authorList>
    </citation>
    <scope>NUCLEOTIDE SEQUENCE [LARGE SCALE GENOMIC DNA]</scope>
    <source>
        <strain evidence="9 10">PRI2</strain>
    </source>
</reference>
<dbReference type="InterPro" id="IPR052337">
    <property type="entry name" value="SAT4-like"/>
</dbReference>
<dbReference type="OrthoDB" id="5022096at2759"/>
<evidence type="ECO:0000313" key="10">
    <source>
        <dbReference type="Proteomes" id="UP000298493"/>
    </source>
</evidence>
<comment type="similarity">
    <text evidence="5">Belongs to the SAT4 family.</text>
</comment>
<keyword evidence="10" id="KW-1185">Reference proteome</keyword>
<dbReference type="Pfam" id="PF20684">
    <property type="entry name" value="Fung_rhodopsin"/>
    <property type="match status" value="1"/>
</dbReference>
<dbReference type="Proteomes" id="UP000298493">
    <property type="component" value="Unassembled WGS sequence"/>
</dbReference>
<organism evidence="9 10">
    <name type="scientific">Venturia nashicola</name>
    <dbReference type="NCBI Taxonomy" id="86259"/>
    <lineage>
        <taxon>Eukaryota</taxon>
        <taxon>Fungi</taxon>
        <taxon>Dikarya</taxon>
        <taxon>Ascomycota</taxon>
        <taxon>Pezizomycotina</taxon>
        <taxon>Dothideomycetes</taxon>
        <taxon>Pleosporomycetidae</taxon>
        <taxon>Venturiales</taxon>
        <taxon>Venturiaceae</taxon>
        <taxon>Venturia</taxon>
    </lineage>
</organism>
<dbReference type="GO" id="GO:0016020">
    <property type="term" value="C:membrane"/>
    <property type="evidence" value="ECO:0007669"/>
    <property type="project" value="UniProtKB-SubCell"/>
</dbReference>
<evidence type="ECO:0000256" key="4">
    <source>
        <dbReference type="ARBA" id="ARBA00023136"/>
    </source>
</evidence>
<evidence type="ECO:0000313" key="9">
    <source>
        <dbReference type="EMBL" id="TID21740.1"/>
    </source>
</evidence>
<dbReference type="EMBL" id="SNSC02000009">
    <property type="protein sequence ID" value="TID21740.1"/>
    <property type="molecule type" value="Genomic_DNA"/>
</dbReference>
<evidence type="ECO:0000256" key="6">
    <source>
        <dbReference type="SAM" id="MobiDB-lite"/>
    </source>
</evidence>
<feature type="region of interest" description="Disordered" evidence="6">
    <location>
        <begin position="372"/>
        <end position="395"/>
    </location>
</feature>
<dbReference type="PANTHER" id="PTHR33048">
    <property type="entry name" value="PTH11-LIKE INTEGRAL MEMBRANE PROTEIN (AFU_ORTHOLOGUE AFUA_5G11245)"/>
    <property type="match status" value="1"/>
</dbReference>
<evidence type="ECO:0000256" key="1">
    <source>
        <dbReference type="ARBA" id="ARBA00004141"/>
    </source>
</evidence>
<evidence type="ECO:0000256" key="7">
    <source>
        <dbReference type="SAM" id="Phobius"/>
    </source>
</evidence>
<accession>A0A4Z1P1X7</accession>
<feature type="transmembrane region" description="Helical" evidence="7">
    <location>
        <begin position="188"/>
        <end position="210"/>
    </location>
</feature>
<feature type="transmembrane region" description="Helical" evidence="7">
    <location>
        <begin position="141"/>
        <end position="164"/>
    </location>
</feature>
<proteinExistence type="inferred from homology"/>
<evidence type="ECO:0000256" key="3">
    <source>
        <dbReference type="ARBA" id="ARBA00022989"/>
    </source>
</evidence>
<name>A0A4Z1P1X7_9PEZI</name>
<feature type="compositionally biased region" description="Polar residues" evidence="6">
    <location>
        <begin position="451"/>
        <end position="463"/>
    </location>
</feature>
<feature type="transmembrane region" description="Helical" evidence="7">
    <location>
        <begin position="260"/>
        <end position="286"/>
    </location>
</feature>
<evidence type="ECO:0000256" key="5">
    <source>
        <dbReference type="ARBA" id="ARBA00038359"/>
    </source>
</evidence>
<keyword evidence="2 7" id="KW-0812">Transmembrane</keyword>
<feature type="transmembrane region" description="Helical" evidence="7">
    <location>
        <begin position="60"/>
        <end position="86"/>
    </location>
</feature>
<dbReference type="AlphaFoldDB" id="A0A4Z1P1X7"/>
<evidence type="ECO:0000259" key="8">
    <source>
        <dbReference type="Pfam" id="PF20684"/>
    </source>
</evidence>
<keyword evidence="3 7" id="KW-1133">Transmembrane helix</keyword>
<feature type="region of interest" description="Disordered" evidence="6">
    <location>
        <begin position="409"/>
        <end position="475"/>
    </location>
</feature>
<comment type="caution">
    <text evidence="9">The sequence shown here is derived from an EMBL/GenBank/DDBJ whole genome shotgun (WGS) entry which is preliminary data.</text>
</comment>
<dbReference type="InterPro" id="IPR049326">
    <property type="entry name" value="Rhodopsin_dom_fungi"/>
</dbReference>
<feature type="transmembrane region" description="Helical" evidence="7">
    <location>
        <begin position="98"/>
        <end position="121"/>
    </location>
</feature>
<evidence type="ECO:0000256" key="2">
    <source>
        <dbReference type="ARBA" id="ARBA00022692"/>
    </source>
</evidence>
<dbReference type="PANTHER" id="PTHR33048:SF129">
    <property type="entry name" value="INTEGRAL MEMBRANE PROTEIN-RELATED"/>
    <property type="match status" value="1"/>
</dbReference>
<gene>
    <name evidence="9" type="ORF">E6O75_ATG05135</name>
</gene>
<feature type="domain" description="Rhodopsin" evidence="8">
    <location>
        <begin position="44"/>
        <end position="288"/>
    </location>
</feature>
<sequence>MKDIPIAVILAWPVPDYQHPVTRGLSAPILIAVLSSFAVLAVGLKVYTRLFVQRWPGYDDWLLILAVTTTLALNTCIGYAILHYGWNRHIYDIPPSSLAASGVIAFISKLLFQMATCFLRLSLLGFYYRLVQNSGKHRFRLALHCTVILVIILFITGACVGIFICTPVQDYWAFPPNPHRKCFDEGPIGFVVSIINCLADLLVTFLPIPLVLQLKLPTRSKIGVLVGFCLGFIVSIAAAFRSYYWYQANIASYDVTWEAYFLWIASAIEVNIGMICACAPAIRVLVQKRFIPALSRLSKGTGSQFDERSDGRPTRISKLWSFMNPKNSTLGLNHLNPKSEHSQVTRTLNASARFSASQTTVKISDSIPLSPSSVSDRSTILSPTGSWPMKSPQRKTTSIQLDEYFRDQERGETWQPDSWSDSIVTSPPSSWPLEGPQNGIYPIQLDVHSQGRASSPTRQSISLASARPQAHPRSD</sequence>
<comment type="subcellular location">
    <subcellularLocation>
        <location evidence="1">Membrane</location>
        <topology evidence="1">Multi-pass membrane protein</topology>
    </subcellularLocation>
</comment>
<protein>
    <recommendedName>
        <fullName evidence="8">Rhodopsin domain-containing protein</fullName>
    </recommendedName>
</protein>
<feature type="transmembrane region" description="Helical" evidence="7">
    <location>
        <begin position="222"/>
        <end position="240"/>
    </location>
</feature>
<feature type="compositionally biased region" description="Polar residues" evidence="6">
    <location>
        <begin position="415"/>
        <end position="428"/>
    </location>
</feature>